<evidence type="ECO:0000313" key="2">
    <source>
        <dbReference type="EMBL" id="MDP9867844.1"/>
    </source>
</evidence>
<dbReference type="EMBL" id="JAUSRB010000002">
    <property type="protein sequence ID" value="MDP9867844.1"/>
    <property type="molecule type" value="Genomic_DNA"/>
</dbReference>
<feature type="compositionally biased region" description="Basic residues" evidence="1">
    <location>
        <begin position="63"/>
        <end position="74"/>
    </location>
</feature>
<feature type="region of interest" description="Disordered" evidence="1">
    <location>
        <begin position="63"/>
        <end position="98"/>
    </location>
</feature>
<gene>
    <name evidence="2" type="ORF">J2S55_007110</name>
</gene>
<comment type="caution">
    <text evidence="2">The sequence shown here is derived from an EMBL/GenBank/DDBJ whole genome shotgun (WGS) entry which is preliminary data.</text>
</comment>
<feature type="compositionally biased region" description="Low complexity" evidence="1">
    <location>
        <begin position="75"/>
        <end position="98"/>
    </location>
</feature>
<evidence type="ECO:0000313" key="3">
    <source>
        <dbReference type="Proteomes" id="UP001230426"/>
    </source>
</evidence>
<accession>A0ABT9RGK0</accession>
<protein>
    <submittedName>
        <fullName evidence="2">Uncharacterized protein</fullName>
    </submittedName>
</protein>
<name>A0ABT9RGK0_9ACTN</name>
<proteinExistence type="predicted"/>
<keyword evidence="3" id="KW-1185">Reference proteome</keyword>
<dbReference type="RefSeq" id="WP_306869931.1">
    <property type="nucleotide sequence ID" value="NZ_JAUSRB010000002.1"/>
</dbReference>
<evidence type="ECO:0000256" key="1">
    <source>
        <dbReference type="SAM" id="MobiDB-lite"/>
    </source>
</evidence>
<sequence>MSLRWARYLLGPLVAAIAALVIGMIVGGTASSEAVAGLPEAGAVTRWGLPVAKLLADLAVGGHRRRPAHRHRAAALRQGHAGVTPRSPSAASPARRPG</sequence>
<dbReference type="Proteomes" id="UP001230426">
    <property type="component" value="Unassembled WGS sequence"/>
</dbReference>
<reference evidence="2 3" key="1">
    <citation type="submission" date="2023-07" db="EMBL/GenBank/DDBJ databases">
        <title>Sequencing the genomes of 1000 actinobacteria strains.</title>
        <authorList>
            <person name="Klenk H.-P."/>
        </authorList>
    </citation>
    <scope>NUCLEOTIDE SEQUENCE [LARGE SCALE GENOMIC DNA]</scope>
    <source>
        <strain evidence="2 3">DSM 44109</strain>
    </source>
</reference>
<organism evidence="2 3">
    <name type="scientific">Streptosporangium brasiliense</name>
    <dbReference type="NCBI Taxonomy" id="47480"/>
    <lineage>
        <taxon>Bacteria</taxon>
        <taxon>Bacillati</taxon>
        <taxon>Actinomycetota</taxon>
        <taxon>Actinomycetes</taxon>
        <taxon>Streptosporangiales</taxon>
        <taxon>Streptosporangiaceae</taxon>
        <taxon>Streptosporangium</taxon>
    </lineage>
</organism>